<evidence type="ECO:0000313" key="5">
    <source>
        <dbReference type="EMBL" id="ACB83858.1"/>
    </source>
</evidence>
<dbReference type="GO" id="GO:0006352">
    <property type="term" value="P:DNA-templated transcription initiation"/>
    <property type="evidence" value="ECO:0007669"/>
    <property type="project" value="InterPro"/>
</dbReference>
<dbReference type="PANTHER" id="PTHR43133:SF57">
    <property type="entry name" value="RNA POLYMERASE SIGMA-70 FACTOR"/>
    <property type="match status" value="1"/>
</dbReference>
<keyword evidence="2" id="KW-0731">Sigma factor</keyword>
<evidence type="ECO:0000313" key="6">
    <source>
        <dbReference type="Proteomes" id="UP000001683"/>
    </source>
</evidence>
<dbReference type="Gene3D" id="1.10.10.10">
    <property type="entry name" value="Winged helix-like DNA-binding domain superfamily/Winged helix DNA-binding domain"/>
    <property type="match status" value="1"/>
</dbReference>
<dbReference type="HOGENOM" id="CLU_2024242_0_0_9"/>
<dbReference type="Pfam" id="PF04545">
    <property type="entry name" value="Sigma70_r4"/>
    <property type="match status" value="1"/>
</dbReference>
<accession>B2A4T6</accession>
<dbReference type="STRING" id="457570.Nther_0260"/>
<dbReference type="PANTHER" id="PTHR43133">
    <property type="entry name" value="RNA POLYMERASE ECF-TYPE SIGMA FACTO"/>
    <property type="match status" value="1"/>
</dbReference>
<keyword evidence="1" id="KW-0805">Transcription regulation</keyword>
<dbReference type="GO" id="GO:0016987">
    <property type="term" value="F:sigma factor activity"/>
    <property type="evidence" value="ECO:0007669"/>
    <property type="project" value="UniProtKB-KW"/>
</dbReference>
<dbReference type="eggNOG" id="COG1595">
    <property type="taxonomic scope" value="Bacteria"/>
</dbReference>
<organism evidence="5 6">
    <name type="scientific">Natranaerobius thermophilus (strain ATCC BAA-1301 / DSM 18059 / JW/NM-WN-LF)</name>
    <dbReference type="NCBI Taxonomy" id="457570"/>
    <lineage>
        <taxon>Bacteria</taxon>
        <taxon>Bacillati</taxon>
        <taxon>Bacillota</taxon>
        <taxon>Clostridia</taxon>
        <taxon>Natranaerobiales</taxon>
        <taxon>Natranaerobiaceae</taxon>
        <taxon>Natranaerobius</taxon>
    </lineage>
</organism>
<sequence length="122" mass="14351">MGDIELTELLVSETFYQVLSEITNLRSTNNFHTYVFTVARELILARCDSNSSDSKIPAYFKYFHDHKLFKSFKKLTDRQQEVIYLRFCQRLNSNEISEITDSQEQEVKNLLYTGLKKLAKVI</sequence>
<dbReference type="OrthoDB" id="9795666at2"/>
<gene>
    <name evidence="5" type="ordered locus">Nther_0260</name>
</gene>
<evidence type="ECO:0000256" key="2">
    <source>
        <dbReference type="ARBA" id="ARBA00023082"/>
    </source>
</evidence>
<protein>
    <submittedName>
        <fullName evidence="5">RNA polymerase, sigma-24 subunit, ECF subfamily</fullName>
    </submittedName>
</protein>
<dbReference type="EMBL" id="CP001034">
    <property type="protein sequence ID" value="ACB83858.1"/>
    <property type="molecule type" value="Genomic_DNA"/>
</dbReference>
<dbReference type="KEGG" id="nth:Nther_0260"/>
<dbReference type="InterPro" id="IPR007630">
    <property type="entry name" value="RNA_pol_sigma70_r4"/>
</dbReference>
<feature type="domain" description="RNA polymerase sigma-70 region 4" evidence="4">
    <location>
        <begin position="73"/>
        <end position="119"/>
    </location>
</feature>
<reference evidence="5 6" key="2">
    <citation type="journal article" date="2011" name="J. Bacteriol.">
        <title>Complete genome sequence of the anaerobic, halophilic alkalithermophile Natranaerobius thermophilus JW/NM-WN-LF.</title>
        <authorList>
            <person name="Zhao B."/>
            <person name="Mesbah N.M."/>
            <person name="Dalin E."/>
            <person name="Goodwin L."/>
            <person name="Nolan M."/>
            <person name="Pitluck S."/>
            <person name="Chertkov O."/>
            <person name="Brettin T.S."/>
            <person name="Han J."/>
            <person name="Larimer F.W."/>
            <person name="Land M.L."/>
            <person name="Hauser L."/>
            <person name="Kyrpides N."/>
            <person name="Wiegel J."/>
        </authorList>
    </citation>
    <scope>NUCLEOTIDE SEQUENCE [LARGE SCALE GENOMIC DNA]</scope>
    <source>
        <strain evidence="6">ATCC BAA-1301 / DSM 18059 / JW/NM-WN-LF</strain>
    </source>
</reference>
<dbReference type="SUPFAM" id="SSF88659">
    <property type="entry name" value="Sigma3 and sigma4 domains of RNA polymerase sigma factors"/>
    <property type="match status" value="1"/>
</dbReference>
<proteinExistence type="predicted"/>
<dbReference type="Proteomes" id="UP000001683">
    <property type="component" value="Chromosome"/>
</dbReference>
<evidence type="ECO:0000256" key="3">
    <source>
        <dbReference type="ARBA" id="ARBA00023163"/>
    </source>
</evidence>
<reference evidence="5 6" key="1">
    <citation type="submission" date="2008-04" db="EMBL/GenBank/DDBJ databases">
        <title>Complete sequence of chromosome of Natranaerobius thermophilus JW/NM-WN-LF.</title>
        <authorList>
            <consortium name="US DOE Joint Genome Institute"/>
            <person name="Copeland A."/>
            <person name="Lucas S."/>
            <person name="Lapidus A."/>
            <person name="Glavina del Rio T."/>
            <person name="Dalin E."/>
            <person name="Tice H."/>
            <person name="Bruce D."/>
            <person name="Goodwin L."/>
            <person name="Pitluck S."/>
            <person name="Chertkov O."/>
            <person name="Brettin T."/>
            <person name="Detter J.C."/>
            <person name="Han C."/>
            <person name="Kuske C.R."/>
            <person name="Schmutz J."/>
            <person name="Larimer F."/>
            <person name="Land M."/>
            <person name="Hauser L."/>
            <person name="Kyrpides N."/>
            <person name="Lykidis A."/>
            <person name="Mesbah N.M."/>
            <person name="Wiegel J."/>
        </authorList>
    </citation>
    <scope>NUCLEOTIDE SEQUENCE [LARGE SCALE GENOMIC DNA]</scope>
    <source>
        <strain evidence="6">ATCC BAA-1301 / DSM 18059 / JW/NM-WN-LF</strain>
    </source>
</reference>
<dbReference type="InterPro" id="IPR036388">
    <property type="entry name" value="WH-like_DNA-bd_sf"/>
</dbReference>
<dbReference type="RefSeq" id="WP_012446746.1">
    <property type="nucleotide sequence ID" value="NC_010718.1"/>
</dbReference>
<evidence type="ECO:0000259" key="4">
    <source>
        <dbReference type="Pfam" id="PF04545"/>
    </source>
</evidence>
<dbReference type="AlphaFoldDB" id="B2A4T6"/>
<name>B2A4T6_NATTJ</name>
<dbReference type="InterPro" id="IPR013324">
    <property type="entry name" value="RNA_pol_sigma_r3/r4-like"/>
</dbReference>
<evidence type="ECO:0000256" key="1">
    <source>
        <dbReference type="ARBA" id="ARBA00023015"/>
    </source>
</evidence>
<dbReference type="InParanoid" id="B2A4T6"/>
<dbReference type="InterPro" id="IPR039425">
    <property type="entry name" value="RNA_pol_sigma-70-like"/>
</dbReference>
<keyword evidence="3" id="KW-0804">Transcription</keyword>
<keyword evidence="6" id="KW-1185">Reference proteome</keyword>